<dbReference type="RefSeq" id="WP_357543766.1">
    <property type="nucleotide sequence ID" value="NZ_JBCGDC010000177.1"/>
</dbReference>
<protein>
    <submittedName>
        <fullName evidence="3">Flavin reductase family protein</fullName>
        <ecNumber evidence="3">1.-.-.-</ecNumber>
    </submittedName>
</protein>
<evidence type="ECO:0000259" key="2">
    <source>
        <dbReference type="SMART" id="SM00903"/>
    </source>
</evidence>
<dbReference type="Gene3D" id="2.30.110.10">
    <property type="entry name" value="Electron Transport, Fmn-binding Protein, Chain A"/>
    <property type="match status" value="1"/>
</dbReference>
<organism evidence="3 4">
    <name type="scientific">Polymorphospora lycopeni</name>
    <dbReference type="NCBI Taxonomy" id="3140240"/>
    <lineage>
        <taxon>Bacteria</taxon>
        <taxon>Bacillati</taxon>
        <taxon>Actinomycetota</taxon>
        <taxon>Actinomycetes</taxon>
        <taxon>Micromonosporales</taxon>
        <taxon>Micromonosporaceae</taxon>
        <taxon>Polymorphospora</taxon>
    </lineage>
</organism>
<dbReference type="Proteomes" id="UP001582793">
    <property type="component" value="Unassembled WGS sequence"/>
</dbReference>
<dbReference type="InterPro" id="IPR050268">
    <property type="entry name" value="NADH-dep_flavin_reductase"/>
</dbReference>
<dbReference type="EMBL" id="JBCGDC010000177">
    <property type="protein sequence ID" value="MFB6397885.1"/>
    <property type="molecule type" value="Genomic_DNA"/>
</dbReference>
<dbReference type="Pfam" id="PF01613">
    <property type="entry name" value="Flavin_Reduct"/>
    <property type="match status" value="1"/>
</dbReference>
<dbReference type="InterPro" id="IPR002563">
    <property type="entry name" value="Flavin_Rdtase-like_dom"/>
</dbReference>
<evidence type="ECO:0000313" key="3">
    <source>
        <dbReference type="EMBL" id="MFB6397885.1"/>
    </source>
</evidence>
<keyword evidence="4" id="KW-1185">Reference proteome</keyword>
<dbReference type="PANTHER" id="PTHR30466">
    <property type="entry name" value="FLAVIN REDUCTASE"/>
    <property type="match status" value="1"/>
</dbReference>
<proteinExistence type="predicted"/>
<keyword evidence="1 3" id="KW-0560">Oxidoreductase</keyword>
<dbReference type="PANTHER" id="PTHR30466:SF1">
    <property type="entry name" value="FMN REDUCTASE (NADH) RUTF"/>
    <property type="match status" value="1"/>
</dbReference>
<evidence type="ECO:0000313" key="4">
    <source>
        <dbReference type="Proteomes" id="UP001582793"/>
    </source>
</evidence>
<name>A0ABV5D0U1_9ACTN</name>
<sequence>MTAADLARVDADLFRSVLRRQAASVTVVTAAGDPPAGFTATSFTSVSLDPPLVSFCLGRDSSSWPTVDRAGHLAVHLLAEGQEEVARIFATSGIDRFATHTGWHRGPHDVPIIDGALAWLLCRPVQRIPAGDHTIVVAQPIVGRHDLDGDPLVYHAGRYASLAEEPGVNLL</sequence>
<dbReference type="SMART" id="SM00903">
    <property type="entry name" value="Flavin_Reduct"/>
    <property type="match status" value="1"/>
</dbReference>
<dbReference type="EC" id="1.-.-.-" evidence="3"/>
<dbReference type="InterPro" id="IPR012349">
    <property type="entry name" value="Split_barrel_FMN-bd"/>
</dbReference>
<dbReference type="GO" id="GO:0016491">
    <property type="term" value="F:oxidoreductase activity"/>
    <property type="evidence" value="ECO:0007669"/>
    <property type="project" value="UniProtKB-KW"/>
</dbReference>
<accession>A0ABV5D0U1</accession>
<evidence type="ECO:0000256" key="1">
    <source>
        <dbReference type="ARBA" id="ARBA00023002"/>
    </source>
</evidence>
<reference evidence="3 4" key="1">
    <citation type="submission" date="2024-04" db="EMBL/GenBank/DDBJ databases">
        <title>Polymorphospora sp. isolated from Baiyangdian Lake in Xiong'an New Area.</title>
        <authorList>
            <person name="Zhang X."/>
            <person name="Liu J."/>
        </authorList>
    </citation>
    <scope>NUCLEOTIDE SEQUENCE [LARGE SCALE GENOMIC DNA]</scope>
    <source>
        <strain evidence="3 4">2-325</strain>
    </source>
</reference>
<feature type="domain" description="Flavin reductase like" evidence="2">
    <location>
        <begin position="18"/>
        <end position="161"/>
    </location>
</feature>
<dbReference type="SUPFAM" id="SSF50475">
    <property type="entry name" value="FMN-binding split barrel"/>
    <property type="match status" value="1"/>
</dbReference>
<comment type="caution">
    <text evidence="3">The sequence shown here is derived from an EMBL/GenBank/DDBJ whole genome shotgun (WGS) entry which is preliminary data.</text>
</comment>
<gene>
    <name evidence="3" type="ORF">AAFH96_33070</name>
</gene>